<comment type="caution">
    <text evidence="3">The sequence shown here is derived from an EMBL/GenBank/DDBJ whole genome shotgun (WGS) entry which is preliminary data.</text>
</comment>
<proteinExistence type="inferred from homology"/>
<dbReference type="STRING" id="2512241.A0A553I8I0"/>
<comment type="similarity">
    <text evidence="1">Belongs to the ustYa family.</text>
</comment>
<evidence type="ECO:0000256" key="2">
    <source>
        <dbReference type="SAM" id="Phobius"/>
    </source>
</evidence>
<organism evidence="3 4">
    <name type="scientific">Xylaria flabelliformis</name>
    <dbReference type="NCBI Taxonomy" id="2512241"/>
    <lineage>
        <taxon>Eukaryota</taxon>
        <taxon>Fungi</taxon>
        <taxon>Dikarya</taxon>
        <taxon>Ascomycota</taxon>
        <taxon>Pezizomycotina</taxon>
        <taxon>Sordariomycetes</taxon>
        <taxon>Xylariomycetidae</taxon>
        <taxon>Xylariales</taxon>
        <taxon>Xylariaceae</taxon>
        <taxon>Xylaria</taxon>
    </lineage>
</organism>
<feature type="transmembrane region" description="Helical" evidence="2">
    <location>
        <begin position="49"/>
        <end position="73"/>
    </location>
</feature>
<sequence length="269" mass="30617">MESPVGRSMPTDFEQELLLGPDDGLTEAKSLKPAGLSAKKYNSQRWRKVLLQISTVVNIIFLLVNLCLFIWLLKRSYKSSALHSLLYSQGAVVFESRPVDGLAEGSIYAGYPNSESDAAWNALMEGINLKILPEEMSQLDQGSLELKDGTGYLGTLGVYHELHCIKRIRRWIYRDYYYPNATDDEYNERMTHAEHCLEFIRQAAMCHGDITVTSFKWLHDRHGQVIEPTTKEGALHQCVRWDTLSGWAKSRRVDLFDPNLLVPENAKGH</sequence>
<evidence type="ECO:0000313" key="4">
    <source>
        <dbReference type="Proteomes" id="UP000319160"/>
    </source>
</evidence>
<dbReference type="PANTHER" id="PTHR33365">
    <property type="entry name" value="YALI0B05434P"/>
    <property type="match status" value="1"/>
</dbReference>
<evidence type="ECO:0000313" key="3">
    <source>
        <dbReference type="EMBL" id="TRX96509.1"/>
    </source>
</evidence>
<keyword evidence="4" id="KW-1185">Reference proteome</keyword>
<reference evidence="4" key="1">
    <citation type="submission" date="2019-06" db="EMBL/GenBank/DDBJ databases">
        <title>Draft genome sequence of the griseofulvin-producing fungus Xylaria cubensis strain G536.</title>
        <authorList>
            <person name="Mead M.E."/>
            <person name="Raja H.A."/>
            <person name="Steenwyk J.L."/>
            <person name="Knowles S.L."/>
            <person name="Oberlies N.H."/>
            <person name="Rokas A."/>
        </authorList>
    </citation>
    <scope>NUCLEOTIDE SEQUENCE [LARGE SCALE GENOMIC DNA]</scope>
    <source>
        <strain evidence="4">G536</strain>
    </source>
</reference>
<dbReference type="InterPro" id="IPR021765">
    <property type="entry name" value="UstYa-like"/>
</dbReference>
<evidence type="ECO:0000256" key="1">
    <source>
        <dbReference type="ARBA" id="ARBA00035112"/>
    </source>
</evidence>
<protein>
    <recommendedName>
        <fullName evidence="5">Tat pathway signal sequence</fullName>
    </recommendedName>
</protein>
<dbReference type="OrthoDB" id="3687641at2759"/>
<evidence type="ECO:0008006" key="5">
    <source>
        <dbReference type="Google" id="ProtNLM"/>
    </source>
</evidence>
<accession>A0A553I8I0</accession>
<gene>
    <name evidence="3" type="ORF">FHL15_002781</name>
</gene>
<dbReference type="PANTHER" id="PTHR33365:SF7">
    <property type="entry name" value="TAT PATHWAY SIGNAL SEQUENCE"/>
    <property type="match status" value="1"/>
</dbReference>
<dbReference type="GO" id="GO:0043386">
    <property type="term" value="P:mycotoxin biosynthetic process"/>
    <property type="evidence" value="ECO:0007669"/>
    <property type="project" value="InterPro"/>
</dbReference>
<dbReference type="Pfam" id="PF11807">
    <property type="entry name" value="UstYa"/>
    <property type="match status" value="1"/>
</dbReference>
<name>A0A553I8I0_9PEZI</name>
<keyword evidence="2" id="KW-0472">Membrane</keyword>
<keyword evidence="2" id="KW-1133">Transmembrane helix</keyword>
<dbReference type="AlphaFoldDB" id="A0A553I8I0"/>
<keyword evidence="2" id="KW-0812">Transmembrane</keyword>
<dbReference type="EMBL" id="VFLP01000011">
    <property type="protein sequence ID" value="TRX96509.1"/>
    <property type="molecule type" value="Genomic_DNA"/>
</dbReference>
<dbReference type="Proteomes" id="UP000319160">
    <property type="component" value="Unassembled WGS sequence"/>
</dbReference>